<dbReference type="Proteomes" id="UP000437131">
    <property type="component" value="Unassembled WGS sequence"/>
</dbReference>
<evidence type="ECO:0000313" key="3">
    <source>
        <dbReference type="Proteomes" id="UP000437131"/>
    </source>
</evidence>
<dbReference type="SUPFAM" id="SSF50475">
    <property type="entry name" value="FMN-binding split barrel"/>
    <property type="match status" value="1"/>
</dbReference>
<dbReference type="AlphaFoldDB" id="A0A844GTV0"/>
<dbReference type="InterPro" id="IPR019595">
    <property type="entry name" value="DUF2470"/>
</dbReference>
<evidence type="ECO:0000259" key="1">
    <source>
        <dbReference type="Pfam" id="PF10615"/>
    </source>
</evidence>
<gene>
    <name evidence="2" type="ORF">GGC33_06045</name>
</gene>
<feature type="domain" description="DUF2470" evidence="1">
    <location>
        <begin position="10"/>
        <end position="84"/>
    </location>
</feature>
<sequence>MSETITTAVSDRICKHMNDDHGDALVLYAKHYGNLENLNSAKMLSIDNEGMLLIIDNNEEKPLRINFDHTLIDAKDAHHTLVEMLKSIRN</sequence>
<accession>A0A844GTV0</accession>
<dbReference type="Pfam" id="PF10615">
    <property type="entry name" value="DUF2470"/>
    <property type="match status" value="1"/>
</dbReference>
<dbReference type="RefSeq" id="WP_099435217.1">
    <property type="nucleotide sequence ID" value="NZ_WMIA01000005.1"/>
</dbReference>
<proteinExistence type="predicted"/>
<name>A0A844GTV0_9CHRO</name>
<dbReference type="EMBL" id="WMIA01000005">
    <property type="protein sequence ID" value="MTF38482.1"/>
    <property type="molecule type" value="Genomic_DNA"/>
</dbReference>
<comment type="caution">
    <text evidence="2">The sequence shown here is derived from an EMBL/GenBank/DDBJ whole genome shotgun (WGS) entry which is preliminary data.</text>
</comment>
<evidence type="ECO:0000313" key="2">
    <source>
        <dbReference type="EMBL" id="MTF38482.1"/>
    </source>
</evidence>
<protein>
    <submittedName>
        <fullName evidence="2">DUF2470 domain-containing protein</fullName>
    </submittedName>
</protein>
<dbReference type="Gene3D" id="3.20.180.10">
    <property type="entry name" value="PNP-oxidase-like"/>
    <property type="match status" value="1"/>
</dbReference>
<reference evidence="2 3" key="1">
    <citation type="submission" date="2019-11" db="EMBL/GenBank/DDBJ databases">
        <title>Isolation of a new High Light Tolerant Cyanobacteria.</title>
        <authorList>
            <person name="Dobson Z."/>
            <person name="Vaughn N."/>
            <person name="Vaughn M."/>
            <person name="Fromme P."/>
            <person name="Mazor Y."/>
        </authorList>
    </citation>
    <scope>NUCLEOTIDE SEQUENCE [LARGE SCALE GENOMIC DNA]</scope>
    <source>
        <strain evidence="2 3">0216</strain>
    </source>
</reference>
<organism evidence="2 3">
    <name type="scientific">Cyanobacterium aponinum 0216</name>
    <dbReference type="NCBI Taxonomy" id="2676140"/>
    <lineage>
        <taxon>Bacteria</taxon>
        <taxon>Bacillati</taxon>
        <taxon>Cyanobacteriota</taxon>
        <taxon>Cyanophyceae</taxon>
        <taxon>Oscillatoriophycideae</taxon>
        <taxon>Chroococcales</taxon>
        <taxon>Geminocystaceae</taxon>
        <taxon>Cyanobacterium</taxon>
    </lineage>
</organism>
<dbReference type="InterPro" id="IPR037119">
    <property type="entry name" value="Haem_oxidase_HugZ-like_sf"/>
</dbReference>